<dbReference type="EMBL" id="JACHXM010000001">
    <property type="protein sequence ID" value="MBB3139226.1"/>
    <property type="molecule type" value="Genomic_DNA"/>
</dbReference>
<dbReference type="Proteomes" id="UP000525987">
    <property type="component" value="Unassembled WGS sequence"/>
</dbReference>
<feature type="transmembrane region" description="Helical" evidence="1">
    <location>
        <begin position="188"/>
        <end position="206"/>
    </location>
</feature>
<evidence type="ECO:0008006" key="4">
    <source>
        <dbReference type="Google" id="ProtNLM"/>
    </source>
</evidence>
<gene>
    <name evidence="2" type="ORF">FHR96_000072</name>
</gene>
<feature type="transmembrane region" description="Helical" evidence="1">
    <location>
        <begin position="212"/>
        <end position="230"/>
    </location>
</feature>
<keyword evidence="1" id="KW-0812">Transmembrane</keyword>
<proteinExistence type="predicted"/>
<keyword evidence="1" id="KW-0472">Membrane</keyword>
<sequence length="267" mass="28416">MPLAANADATVTRPSSAWTGWGQWLALVTMTLDHLARYAMPDAWHMGWIDSSLGRVAFPLFAAMVAWHGLFNTRDPLRYARRVLVIGLIAQLPYALMPRDVDGLILNICFTLSLGLIGGAWLQGLPGRLANGTAPWRAVAEGLGALAVWALAGQVVEYGHLGLLMIPFYMLALRSLHSSGSGLNEHLASVAAALPVLVTAGLMNSSGMAKTVTVATCLAVLLLAAGAHRLSPRVPVQMPRRLWLAWYPAHFAAIALWLGLTGGLAGA</sequence>
<evidence type="ECO:0000256" key="1">
    <source>
        <dbReference type="SAM" id="Phobius"/>
    </source>
</evidence>
<keyword evidence="1" id="KW-1133">Transmembrane helix</keyword>
<evidence type="ECO:0000313" key="2">
    <source>
        <dbReference type="EMBL" id="MBB3139226.1"/>
    </source>
</evidence>
<keyword evidence="3" id="KW-1185">Reference proteome</keyword>
<evidence type="ECO:0000313" key="3">
    <source>
        <dbReference type="Proteomes" id="UP000525987"/>
    </source>
</evidence>
<organism evidence="2 3">
    <name type="scientific">Halomonas organivorans</name>
    <dbReference type="NCBI Taxonomy" id="257772"/>
    <lineage>
        <taxon>Bacteria</taxon>
        <taxon>Pseudomonadati</taxon>
        <taxon>Pseudomonadota</taxon>
        <taxon>Gammaproteobacteria</taxon>
        <taxon>Oceanospirillales</taxon>
        <taxon>Halomonadaceae</taxon>
        <taxon>Halomonas</taxon>
    </lineage>
</organism>
<comment type="caution">
    <text evidence="2">The sequence shown here is derived from an EMBL/GenBank/DDBJ whole genome shotgun (WGS) entry which is preliminary data.</text>
</comment>
<dbReference type="RefSeq" id="WP_183385660.1">
    <property type="nucleotide sequence ID" value="NZ_JACHXM010000001.1"/>
</dbReference>
<dbReference type="InterPro" id="IPR008875">
    <property type="entry name" value="TraX"/>
</dbReference>
<feature type="transmembrane region" description="Helical" evidence="1">
    <location>
        <begin position="48"/>
        <end position="67"/>
    </location>
</feature>
<reference evidence="2 3" key="1">
    <citation type="submission" date="2020-08" db="EMBL/GenBank/DDBJ databases">
        <title>Genomic Encyclopedia of Type Strains, Phase III (KMG-III): the genomes of soil and plant-associated and newly described type strains.</title>
        <authorList>
            <person name="Whitman W."/>
        </authorList>
    </citation>
    <scope>NUCLEOTIDE SEQUENCE [LARGE SCALE GENOMIC DNA]</scope>
    <source>
        <strain evidence="2 3">CECT 5995</strain>
    </source>
</reference>
<protein>
    <recommendedName>
        <fullName evidence="4">TraX</fullName>
    </recommendedName>
</protein>
<feature type="transmembrane region" description="Helical" evidence="1">
    <location>
        <begin position="103"/>
        <end position="122"/>
    </location>
</feature>
<feature type="transmembrane region" description="Helical" evidence="1">
    <location>
        <begin position="242"/>
        <end position="260"/>
    </location>
</feature>
<name>A0A7W5BU72_9GAMM</name>
<dbReference type="AlphaFoldDB" id="A0A7W5BU72"/>
<accession>A0A7W5BU72</accession>
<dbReference type="Pfam" id="PF05857">
    <property type="entry name" value="TraX"/>
    <property type="match status" value="1"/>
</dbReference>